<organism evidence="6 7">
    <name type="scientific">Pseudidiomarina aestuarii</name>
    <dbReference type="NCBI Taxonomy" id="624146"/>
    <lineage>
        <taxon>Bacteria</taxon>
        <taxon>Pseudomonadati</taxon>
        <taxon>Pseudomonadota</taxon>
        <taxon>Gammaproteobacteria</taxon>
        <taxon>Alteromonadales</taxon>
        <taxon>Idiomarinaceae</taxon>
        <taxon>Pseudidiomarina</taxon>
    </lineage>
</organism>
<dbReference type="GO" id="GO:0031177">
    <property type="term" value="F:phosphopantetheine binding"/>
    <property type="evidence" value="ECO:0007669"/>
    <property type="project" value="InterPro"/>
</dbReference>
<keyword evidence="2" id="KW-0596">Phosphopantetheine</keyword>
<dbReference type="Gene3D" id="3.30.300.30">
    <property type="match status" value="6"/>
</dbReference>
<dbReference type="NCBIfam" id="NF003417">
    <property type="entry name" value="PRK04813.1"/>
    <property type="match status" value="6"/>
</dbReference>
<dbReference type="NCBIfam" id="TIGR01733">
    <property type="entry name" value="AA-adenyl-dom"/>
    <property type="match status" value="5"/>
</dbReference>
<evidence type="ECO:0000256" key="4">
    <source>
        <dbReference type="ARBA" id="ARBA00022737"/>
    </source>
</evidence>
<reference evidence="7" key="1">
    <citation type="journal article" date="2018" name="Front. Microbiol.">
        <title>Genome-Based Analysis Reveals the Taxonomy and Diversity of the Family Idiomarinaceae.</title>
        <authorList>
            <person name="Liu Y."/>
            <person name="Lai Q."/>
            <person name="Shao Z."/>
        </authorList>
    </citation>
    <scope>NUCLEOTIDE SEQUENCE [LARGE SCALE GENOMIC DNA]</scope>
    <source>
        <strain evidence="7">KYW314</strain>
    </source>
</reference>
<dbReference type="Pfam" id="PF00668">
    <property type="entry name" value="Condensation"/>
    <property type="match status" value="7"/>
</dbReference>
<dbReference type="CDD" id="cd19531">
    <property type="entry name" value="LCL_NRPS-like"/>
    <property type="match status" value="1"/>
</dbReference>
<dbReference type="InterPro" id="IPR025110">
    <property type="entry name" value="AMP-bd_C"/>
</dbReference>
<comment type="caution">
    <text evidence="6">The sequence shown here is derived from an EMBL/GenBank/DDBJ whole genome shotgun (WGS) entry which is preliminary data.</text>
</comment>
<dbReference type="FunFam" id="2.30.38.10:FF:000001">
    <property type="entry name" value="Non-ribosomal peptide synthetase PvdI"/>
    <property type="match status" value="1"/>
</dbReference>
<dbReference type="GO" id="GO:0009403">
    <property type="term" value="P:toxin biosynthetic process"/>
    <property type="evidence" value="ECO:0007669"/>
    <property type="project" value="UniProtKB-ARBA"/>
</dbReference>
<dbReference type="InterPro" id="IPR000873">
    <property type="entry name" value="AMP-dep_synth/lig_dom"/>
</dbReference>
<dbReference type="SUPFAM" id="SSF53335">
    <property type="entry name" value="S-adenosyl-L-methionine-dependent methyltransferases"/>
    <property type="match status" value="1"/>
</dbReference>
<evidence type="ECO:0000313" key="6">
    <source>
        <dbReference type="EMBL" id="RUO41303.1"/>
    </source>
</evidence>
<evidence type="ECO:0000256" key="1">
    <source>
        <dbReference type="ARBA" id="ARBA00001957"/>
    </source>
</evidence>
<evidence type="ECO:0000256" key="3">
    <source>
        <dbReference type="ARBA" id="ARBA00022553"/>
    </source>
</evidence>
<dbReference type="FunFam" id="3.40.50.980:FF:000001">
    <property type="entry name" value="Non-ribosomal peptide synthetase"/>
    <property type="match status" value="5"/>
</dbReference>
<dbReference type="Pfam" id="PF00501">
    <property type="entry name" value="AMP-binding"/>
    <property type="match status" value="5"/>
</dbReference>
<evidence type="ECO:0000259" key="5">
    <source>
        <dbReference type="PROSITE" id="PS50075"/>
    </source>
</evidence>
<dbReference type="FunFam" id="3.30.300.30:FF:000015">
    <property type="entry name" value="Nonribosomal peptide synthase SidD"/>
    <property type="match status" value="1"/>
</dbReference>
<dbReference type="SUPFAM" id="SSF52777">
    <property type="entry name" value="CoA-dependent acyltransferases"/>
    <property type="match status" value="11"/>
</dbReference>
<dbReference type="InterPro" id="IPR042099">
    <property type="entry name" value="ANL_N_sf"/>
</dbReference>
<dbReference type="CDD" id="cd17643">
    <property type="entry name" value="A_NRPS_Cytc1-like"/>
    <property type="match status" value="1"/>
</dbReference>
<dbReference type="InterPro" id="IPR020806">
    <property type="entry name" value="PKS_PP-bd"/>
</dbReference>
<dbReference type="InterPro" id="IPR036736">
    <property type="entry name" value="ACP-like_sf"/>
</dbReference>
<dbReference type="FunFam" id="1.10.1200.10:FF:000005">
    <property type="entry name" value="Nonribosomal peptide synthetase 1"/>
    <property type="match status" value="2"/>
</dbReference>
<dbReference type="PANTHER" id="PTHR45527:SF1">
    <property type="entry name" value="FATTY ACID SYNTHASE"/>
    <property type="match status" value="1"/>
</dbReference>
<dbReference type="SUPFAM" id="SSF56801">
    <property type="entry name" value="Acetyl-CoA synthetase-like"/>
    <property type="match status" value="5"/>
</dbReference>
<dbReference type="SUPFAM" id="SSF47336">
    <property type="entry name" value="ACP-like"/>
    <property type="match status" value="5"/>
</dbReference>
<gene>
    <name evidence="6" type="ORF">CWE22_03755</name>
</gene>
<dbReference type="Pfam" id="PF13193">
    <property type="entry name" value="AMP-binding_C"/>
    <property type="match status" value="3"/>
</dbReference>
<dbReference type="InterPro" id="IPR010071">
    <property type="entry name" value="AA_adenyl_dom"/>
</dbReference>
<feature type="domain" description="Carrier" evidence="5">
    <location>
        <begin position="3371"/>
        <end position="3446"/>
    </location>
</feature>
<sequence>MALTISNEELLFQWFVNPVEQRNNASLVFEIAGPLNVEQFLQACYHYLQQNINDRLSIDYAYRTEHSEITAESYVQLLAFDDHNLCIYDFIKQLVNRPYDLSSAAQPHLFLIQYSASHYYFVINTFHLEINNGLAEQLIRQIWSYSTDEEYVVSSEQPAESLPAEVYTDNHQVESARSYWREQLSGMDLFTPLPVKHVATARYHSHTFLWDSERVTLVNKIAEQLQLDSYQLLAAAYSTSLALLIGQSKLVLSARKLNLGDGPSHLSALPLCCDMRIGSMSQLVQSLASQYRNAQHHSALSFYDIIHDQQQLTGTNRCLNLDFAEAPLLEVELGADDLDITPLPMPWNTADDYDVSLQFDRNDNQEWLFRLTFNNQHLSDAEALWLQQNMARYLDALQLQLQDSVPTSSLCIHQMFQHTASLYPDTTALVDSDKLISYQQLDEITDQLAKLIRQHYFNTYKSSMPQETPVAIMLERSWYGVVAMLAVLKSGGCYVPVDPDFPEPRIDYILKDCQAPILISQYSVQHKCSASTASLLCIEDLLQQTPTHQDEVDALPQSATSLAYILYTSGTTGEPKGVMIEHRSALNTIHALKHLYGVPGYRIAAFTNFVFDVSVSEIFATLIYGNELHLLQNDIRQDAHNLSLYLNQNRINLVYLPPAILAIVPRINYPALHSIIFAGEPCDQTVGRYFAERFALYNYYGPTEASIYVTGKRVDSVDVNDIGYALPNMRSYVLDEAMQAVPDEEIGELYVSGIGLARGYLNKAEQTAARFIANPFATAAEHQQGFDRLYKTGDLVKHTAQGSLKYLGRNDFQVKIHGFRVELGEIEAALSTIEEIGQSLVLVKERNELKRLVAYYQALAPIDEKRLRVQLAERLPSYMLPHYFVGLQSFPLTTNGKIDRQRLPEPEWLQQVGAVPKNQREQLILTLWQQVLGSDQFGVTDDFFQIGGDSLAAMRVALLLQQQQLDCSTKLLYQHNTVRKLATQLVPLQQPSQQIIASDSTELNEMQRLVLNHQLITSPVLYNENITIDFHGMRLTEQQLSHALMRFINHHASMRMKVLEDYQSFAVTESLEHGPEIHTEYFTAAEFDQKYKASLKHWVNLPFALLRGPLYRFVLFYRDNQPVKLAFIHHHLISDGDAMYNLFVPQLYALLKDGNSALAPYPTTISRPLPRSDLSALIQSMHRVDLFNSRPSVDCQGNYLCTNFSETQTKQLETLARQHNVSLYAVLQSLIAVLVWKFSGQRQMSIGGVKSLRGPDAEAVYGNFLANDISNCHIDATEPFIDLVKQRFADIQQDLDQIIPYQQLLEALRHENTLDEKLPGIYMTLEPKSKVQLLWQVTQNDTLPHSVKYPLYFEFDHQQQLLLRLEYRSAMYTKTQAQQLITALQLLTEQCLQHPETKIHQLQVMPTQQIQQLLHPFQIVQDMEHHQQNQTLVQMFERSVQQFPDNVALNFGAEAWTYRQLDNKANQLAHLIRQRTNVEADTLIALLLPRSLDTVLAILAVLKAGAAYVPIDSSYPEDRVSFILQDTQAALLLTHRNYSDLSGEFSGDTLFLDENIGQEHSTTAPDVSIDPHQLAYVIYTSGSTGKPKGVLLEHHNVCRLLSSTQADYQFNQQDVWCLFHSYVFDFSVWEIWGAFAYGGRLFVPTKEQAQDTETFVALCQQQQLTVLNQTPSAFYNFSDRALLLPRIKSLRYVIFGGEALNLNQLSSWFDYYGDKQPLLVNMYGITETTVHVTYKALQQNDISDQSTIGKPLSDLQVYLLDDYLEPVPMGVTAELYVSGPGLARGYLNRPELNNERFIRNPYDRPGHEVLYKSGDLVCLTEQGELEYIGRIDNQVKIRGYRIELGEIESALSAYPTVRQSLVITKDTQNSKVLVAYYLADSALDHHKLSAALAAKLPPHMVPVHYIHVTEFKLTVNGKLDKKALPQPDFSSQHYIAPQNEQEQQACLIWQEVLGVEKVGMQDDFFQIGGDSINSIRVVARLKELRLDISVRDIFEHRTLAALFRNAGKYSAEQTTYEAFELVEPVLLNQLSIDLSSLEDAYPATWLQQGMFVESDKNQQVYHNIEVNHIPAAFEMETFVQIWQQLIQKHELLRASYLKQDGPGYLTLIHKLVSCEDKIVFYDKYTEAYQQELATPLPINNAGLFRLAIVRESDAFQLLFTSHHSIEDGWSVASLLSEFIQAYVNHQAIQKDHELLFAHYVKQEVEALKDQTHSRFWQDYLADYSMPTVQFTERQQQANSPMLLESTLTLEPELSQALSQLAFQQSVSVDTVYLSAYLYLLSVFFNQEDITVGLVVNNRLELDGGDQQFGLHLNTIPLRMQLTDSTNLLKQTHRQRLKLLRHKIYPYGKIKADLALQQDIYQAAFNYIHFYQKHATLEKSGSEMLDVLAITNIPLALVVSRQSDSFDIAFQGHSSFIDQSYLELMKAHYVDYLEQLAKQHHINQRLTVAHQQQVLLEHNQTERTLAHQDLMQWWYQSTTQHASRTAVSDPNRNLTYEQLNAESNQLAHELQKRLPEFTVGQPTPLIAIMMDRSADMLVAILAVLKAGAAYVPVDPAYPPQRIRYMLQDSKAVFVLTQRQLLSSATTLSELDLAVYYMDEQQHLTAPKSNPKVPENQHRLANVIYTSGTTGRPKGVMIPQAAIVNLASAQHQLLDLVKEDKVLQFASFSFDAATWEIFATLLQGSTLVICPNAYKENVGALLSLLEQEQISVATLPPALLNVMDAALLPKLRLLVVAGEATPLATMQRWSKGRRLINAYGPTETTVCTSLHVYQDGDLATTIGKPLANLKCYVLDAHLQPVPCGVPGELYVSGAGVAAGYLHQTELSSQRFIANPYGKNLGSAHQRLYRTGDSVRRLLNGDLDYLGRVDHQVKIRGNRVELAEIEAVLTEFPAIKQATAIIREREGQSYIAAYFTSQSLGQSDDVSLVADWNKIYESEYGKKSADDFNPADFDGWNSSYDGKPIAHESMLEWRDETLERILQLKPKRILEIGSGAGLLFYPLLPHCDHYFATDFSAEALAKLKFGATVLDVEHKTQFALCDAASIAETVGDYQPDLIIINSVIQYFPSCEYLLEVCQQAMTLLNGQGQLFIGDIRDARLLDIMHYDIQKYLQPDASFTSLVEATKQARVQDKELLVCPDFFLRFAQEFKDRNGEGKNHIPIDLLLKAGRYSNEMLNYRYDVIVDCSTGAAPQALAQVETEFHFSADFAVEQCCQQNLTSFVIRNYPNSRVYQNYIEFHNLPSRLAANQLLSYQQLADIANTYGYQFKASVQPDDPALLTLIFQRIDQPSSSLHAQLVSSQLVSARPRPLAYAVREPLIPLNTKELRSYLEQRLPAFMLPNMLVQLEAMPLTPNGKLDRNALPEPEQDQRNYVAPRNELEQALCLIWQDILGITRVGVHDDFFQLGGNSILAISLSHRISIVLQREVSLASLFRHKTIAQLTEHGLSKEAVLIEPATEAEKPLSYAQNRLWFLQQYEQDSSAYHIPLLLKLNASDTTWLPPALHAILERHQVLRSVYQQLDDTTELQLKNASDLSIEQHDCASLEFDPLLQEQINRPFDLNQQLPIRASLIDTEQDHYLLLVIHHIAFDGWSVDLLLNELTMYQQHYVSEQPLQLPELPVQYSDFAIWQRQFLAEDELERQLDYWQQQLQGFEPLQLPESNPRPKAFDYKGENLQLTLTNDLSLQLKKLARQQQITLNSLLLAAFNLLLSKYCNQNDIVVGCPVANRHYQGTEALMGFFVNALAVRNQINPEQHFNAFAMAVHQGIVAAQGHQDVPFELIVDRMQVERDSSRHPIFQVMFSVQSFGQTQQQWCELQSVDQLYPVAKHDLTCFVTEHQHHLTLDLNYASSLFSPDFIAQMAESFQSILLQLLQQPEAKLSSFEVISETQRHWLLYENNQHQQQLEFGHLAEYWRHSVANKGTESALRCNGITLSYQQLDQLSDQLAGFIHDQQYLSEQPVIAIVLDRSIELFVSLLASIKLGAAYLPIDSATPADRIAFMVEDSQADLVISSQTLCNLIPRQLQVLDLSLLELSALPVEAPTVKPSPQDPAYIIYTSGTTGLPKGVLITHRSVVNYIANVGNGNMPQGSVVDFSSSIAFDLSVTTTLVPLMLGCEIVIFTETLKDLDAYRQHLLTERVTFAKLVPSLAEQVFLDDNRIHLTTLMVGGEKLKLQQKSLLLQNCDRLLDEYGPTETTVGACLADVAEDQGIGRAYANYKLYVLDAAQKPVPVGVWGELYIAGFGVASGYLNRPELTAERFVTNPFDSNSDYQRLYRTGDTVRWLPSGELEYLARNDNQVKLRGYRIECGEVEAAVEQLEQVQQSVVVLKQVGQQPALVAYYVAAEKLDEDLLRDTVAGFLPDYMQPAYYQWMSALPLTNNGKLDHKQLPDPEIQQQQFEQAEDPLEQQLLSIWQPLLAVEKLGVHDDFFRSGGDSILSIQLVSRLRKAGLSLSVKDLFEHRTVRTLARHLQSVTTARPGVEPGLAQGQFGLLPIQQNFFRQLEQGQISQPNHWNQSFFIAVPKLEIKPLQQAWAALIQRHDILRCVFVFDQGQWQHEYRAQPVPEVQLIDARTFDENELAQQLTNLQQSLNIETGPLYGLAYLIDSEQQGRIFIYCHHLLIDVVSWRILLEDLHALYQGKAAAQSTSSYQQWVSYVDSYPALFAGERSYWQNTAQQQIDYSTLAVMQPDTGKHCQRIEFSAELTHQLLKQANKAYDTEINDLLLTALARALQQLFELPSVTVSLEGHGRQPQDNQLDLSHSIGWFTSQYPVNLQAADEPGLAIRQIKQQLRQVPNKGLGFGAFAEQLQLHLPAIQFNYLGVLNADDSDEWVIQLDELSCGIAPSNQQSWLLDINGAVEHGRLFFDVSSNLCTAQSNQFASLFEQQITALTGHCVALPDAGSREKTPADFGVPLTLEYYDQLMQQHQLDAIYSATSLQKGFLSHALMHPDDDAYRVQFVIDYYQQLDVSLYRQAWQLAVQSFPALRTSFDWTEHPVQLVHSSAQLELVELDYSQSDNAEQQVQELQQQDRKRAFDLRQPCLLRLYLIKLSEDHYCLLRSEHHSISDGWSGPQLMKTVHGFYQALLSGNKPSVINQQSYLQAQSYYHYHQQSCQAYWQQQLAEMTTVNDLSPLFDLPFTRKEAEQHLVTQAGQVFCQTSVSAFAGLTQQHGITLSTLLQFVWHKLITSYTFAPQTLAGTTISGRALPIEGIEESVGLYINTLPLLVNWDNSNTVLQQLQQISKAINSMNHFSFADLADLQRGRGSLFQSIVVFENYPSAEEQQDIQYQYREAFEKVNYPLVLVAYQQGDSLHYGLKYDATHLSDRGASQLLSQLNSLLTELPEALLRPHSELCIKQASTESWCLEGPSRTLPATDVIQWFEKTVDLYPEHKAIYFEGDYLSYRQLQQLSDQLAGKLITQLRPDPDAVIALCLHKSAAMIVAMLAVMKAGAAYLPIAPDAPEERTAFMLSDSKALLVLTDADTQQSISTLSPCPTIVLNLQKMQSEAEATTANKPSWTLASNQLAYLIYTSGTTGQPKAVMTEHQGLINITQSQQLLLAHQPGDKVLQFSNYVFDASVFEIFPVLTSGACLYVLPQPLQNDVTGLVDYLCTHQIITAFISTAVIKHLHGLERTKLQQLYTGGESLDGLQQLPPCTLWNQYGPTETSVCATQSQVLDVDNIAIGRPVQNMRAYLLDQWGLPAVPGAIAELCLSGIGLARGYLGKIELTAEKFTSNPYSAEPGFERLYHSGDLVRLGTDGQMYYVGRRDQQVKIRGYRVELAEIEHAILQHPAVEQVLVMQRQQDEQLLLVAYYLSRQQADSKTLQSHLKPLLPDYMQPQAWVLLEKMPLAASGKIDRSALPDAEFVTGSVKASTETERKLAQLWQQSLGVREPGIEDDFYQLGGDSILAISLSQQIASAFNCQLSVSDFIRAKTIAAIAQIIDQQILQQTSFDSGEI</sequence>
<name>A0A7Z7ETN8_9GAMM</name>
<protein>
    <recommendedName>
        <fullName evidence="5">Carrier domain-containing protein</fullName>
    </recommendedName>
</protein>
<dbReference type="Proteomes" id="UP000287766">
    <property type="component" value="Unassembled WGS sequence"/>
</dbReference>
<dbReference type="GO" id="GO:0003824">
    <property type="term" value="F:catalytic activity"/>
    <property type="evidence" value="ECO:0007669"/>
    <property type="project" value="InterPro"/>
</dbReference>
<dbReference type="Gene3D" id="2.30.38.10">
    <property type="entry name" value="Luciferase, Domain 3"/>
    <property type="match status" value="4"/>
</dbReference>
<evidence type="ECO:0000313" key="7">
    <source>
        <dbReference type="Proteomes" id="UP000287766"/>
    </source>
</evidence>
<feature type="domain" description="Carrier" evidence="5">
    <location>
        <begin position="4394"/>
        <end position="4468"/>
    </location>
</feature>
<dbReference type="GO" id="GO:0005737">
    <property type="term" value="C:cytoplasm"/>
    <property type="evidence" value="ECO:0007669"/>
    <property type="project" value="TreeGrafter"/>
</dbReference>
<feature type="domain" description="Carrier" evidence="5">
    <location>
        <begin position="5861"/>
        <end position="5936"/>
    </location>
</feature>
<dbReference type="FunFam" id="1.10.1200.10:FF:000016">
    <property type="entry name" value="Non-ribosomal peptide synthase"/>
    <property type="match status" value="1"/>
</dbReference>
<evidence type="ECO:0000256" key="2">
    <source>
        <dbReference type="ARBA" id="ARBA00022450"/>
    </source>
</evidence>
<dbReference type="Gene3D" id="3.40.50.150">
    <property type="entry name" value="Vaccinia Virus protein VP39"/>
    <property type="match status" value="1"/>
</dbReference>
<dbReference type="Pfam" id="PF00550">
    <property type="entry name" value="PP-binding"/>
    <property type="match status" value="5"/>
</dbReference>
<dbReference type="InterPro" id="IPR006162">
    <property type="entry name" value="Ppantetheine_attach_site"/>
</dbReference>
<dbReference type="CDD" id="cd02440">
    <property type="entry name" value="AdoMet_MTases"/>
    <property type="match status" value="1"/>
</dbReference>
<dbReference type="EMBL" id="PIPR01000001">
    <property type="protein sequence ID" value="RUO41303.1"/>
    <property type="molecule type" value="Genomic_DNA"/>
</dbReference>
<comment type="cofactor">
    <cofactor evidence="1">
        <name>pantetheine 4'-phosphate</name>
        <dbReference type="ChEBI" id="CHEBI:47942"/>
    </cofactor>
</comment>
<keyword evidence="4" id="KW-0677">Repeat</keyword>
<dbReference type="PROSITE" id="PS50075">
    <property type="entry name" value="CARRIER"/>
    <property type="match status" value="5"/>
</dbReference>
<dbReference type="InterPro" id="IPR009081">
    <property type="entry name" value="PP-bd_ACP"/>
</dbReference>
<dbReference type="GO" id="GO:0043041">
    <property type="term" value="P:amino acid activation for nonribosomal peptide biosynthetic process"/>
    <property type="evidence" value="ECO:0007669"/>
    <property type="project" value="TreeGrafter"/>
</dbReference>
<dbReference type="PANTHER" id="PTHR45527">
    <property type="entry name" value="NONRIBOSOMAL PEPTIDE SYNTHETASE"/>
    <property type="match status" value="1"/>
</dbReference>
<dbReference type="FunFam" id="3.40.50.12780:FF:000012">
    <property type="entry name" value="Non-ribosomal peptide synthetase"/>
    <property type="match status" value="2"/>
</dbReference>
<dbReference type="PROSITE" id="PS00455">
    <property type="entry name" value="AMP_BINDING"/>
    <property type="match status" value="5"/>
</dbReference>
<dbReference type="CDD" id="cd05930">
    <property type="entry name" value="A_NRPS"/>
    <property type="match status" value="4"/>
</dbReference>
<dbReference type="Gene3D" id="3.30.559.10">
    <property type="entry name" value="Chloramphenicol acetyltransferase-like domain"/>
    <property type="match status" value="6"/>
</dbReference>
<dbReference type="GO" id="GO:0072330">
    <property type="term" value="P:monocarboxylic acid biosynthetic process"/>
    <property type="evidence" value="ECO:0007669"/>
    <property type="project" value="UniProtKB-ARBA"/>
</dbReference>
<dbReference type="InterPro" id="IPR020845">
    <property type="entry name" value="AMP-binding_CS"/>
</dbReference>
<dbReference type="InterPro" id="IPR029063">
    <property type="entry name" value="SAM-dependent_MTases_sf"/>
</dbReference>
<dbReference type="PROSITE" id="PS00012">
    <property type="entry name" value="PHOSPHOPANTETHEINE"/>
    <property type="match status" value="2"/>
</dbReference>
<dbReference type="RefSeq" id="WP_169930035.1">
    <property type="nucleotide sequence ID" value="NZ_PIPR01000001.1"/>
</dbReference>
<dbReference type="SMART" id="SM00823">
    <property type="entry name" value="PKS_PP"/>
    <property type="match status" value="5"/>
</dbReference>
<dbReference type="Gene3D" id="3.40.50.980">
    <property type="match status" value="8"/>
</dbReference>
<dbReference type="InterPro" id="IPR045851">
    <property type="entry name" value="AMP-bd_C_sf"/>
</dbReference>
<dbReference type="Gene3D" id="3.30.559.30">
    <property type="entry name" value="Nonribosomal peptide synthetase, condensation domain"/>
    <property type="match status" value="6"/>
</dbReference>
<accession>A0A7Z7ETN8</accession>
<feature type="domain" description="Carrier" evidence="5">
    <location>
        <begin position="1936"/>
        <end position="2010"/>
    </location>
</feature>
<feature type="domain" description="Carrier" evidence="5">
    <location>
        <begin position="915"/>
        <end position="989"/>
    </location>
</feature>
<keyword evidence="3" id="KW-0597">Phosphoprotein</keyword>
<dbReference type="InterPro" id="IPR001242">
    <property type="entry name" value="Condensation_dom"/>
</dbReference>
<dbReference type="InterPro" id="IPR013217">
    <property type="entry name" value="Methyltransf_12"/>
</dbReference>
<dbReference type="InterPro" id="IPR023213">
    <property type="entry name" value="CAT-like_dom_sf"/>
</dbReference>
<dbReference type="Gene3D" id="1.10.1200.10">
    <property type="entry name" value="ACP-like"/>
    <property type="match status" value="5"/>
</dbReference>
<dbReference type="Gene3D" id="3.40.50.12780">
    <property type="entry name" value="N-terminal domain of ligase-like"/>
    <property type="match status" value="1"/>
</dbReference>
<dbReference type="Pfam" id="PF08242">
    <property type="entry name" value="Methyltransf_12"/>
    <property type="match status" value="1"/>
</dbReference>
<keyword evidence="7" id="KW-1185">Reference proteome</keyword>
<proteinExistence type="predicted"/>